<evidence type="ECO:0000313" key="2">
    <source>
        <dbReference type="Proteomes" id="UP000019141"/>
    </source>
</evidence>
<dbReference type="Proteomes" id="UP000019141">
    <property type="component" value="Unassembled WGS sequence"/>
</dbReference>
<dbReference type="EMBL" id="AZHW01000623">
    <property type="protein sequence ID" value="ETW97765.1"/>
    <property type="molecule type" value="Genomic_DNA"/>
</dbReference>
<gene>
    <name evidence="1" type="ORF">ETSY1_21415</name>
</gene>
<accession>W4LJ82</accession>
<comment type="caution">
    <text evidence="1">The sequence shown here is derived from an EMBL/GenBank/DDBJ whole genome shotgun (WGS) entry which is preliminary data.</text>
</comment>
<dbReference type="HOGENOM" id="CLU_3150683_0_0_7"/>
<reference evidence="1 2" key="1">
    <citation type="journal article" date="2014" name="Nature">
        <title>An environmental bacterial taxon with a large and distinct metabolic repertoire.</title>
        <authorList>
            <person name="Wilson M.C."/>
            <person name="Mori T."/>
            <person name="Ruckert C."/>
            <person name="Uria A.R."/>
            <person name="Helf M.J."/>
            <person name="Takada K."/>
            <person name="Gernert C."/>
            <person name="Steffens U.A."/>
            <person name="Heycke N."/>
            <person name="Schmitt S."/>
            <person name="Rinke C."/>
            <person name="Helfrich E.J."/>
            <person name="Brachmann A.O."/>
            <person name="Gurgui C."/>
            <person name="Wakimoto T."/>
            <person name="Kracht M."/>
            <person name="Crusemann M."/>
            <person name="Hentschel U."/>
            <person name="Abe I."/>
            <person name="Matsunaga S."/>
            <person name="Kalinowski J."/>
            <person name="Takeyama H."/>
            <person name="Piel J."/>
        </authorList>
    </citation>
    <scope>NUCLEOTIDE SEQUENCE [LARGE SCALE GENOMIC DNA]</scope>
    <source>
        <strain evidence="2">TSY1</strain>
    </source>
</reference>
<sequence>MTTLDQTTAALAEMKTVEGRADVDMETARQALEALAQRADAFSIESTQ</sequence>
<evidence type="ECO:0000313" key="1">
    <source>
        <dbReference type="EMBL" id="ETW97765.1"/>
    </source>
</evidence>
<proteinExistence type="predicted"/>
<dbReference type="AlphaFoldDB" id="W4LJ82"/>
<name>W4LJ82_ENTF1</name>
<keyword evidence="2" id="KW-1185">Reference proteome</keyword>
<protein>
    <submittedName>
        <fullName evidence="1">Uncharacterized protein</fullName>
    </submittedName>
</protein>
<organism evidence="1 2">
    <name type="scientific">Entotheonella factor</name>
    <dbReference type="NCBI Taxonomy" id="1429438"/>
    <lineage>
        <taxon>Bacteria</taxon>
        <taxon>Pseudomonadati</taxon>
        <taxon>Nitrospinota/Tectimicrobiota group</taxon>
        <taxon>Candidatus Tectimicrobiota</taxon>
        <taxon>Candidatus Entotheonellia</taxon>
        <taxon>Candidatus Entotheonellales</taxon>
        <taxon>Candidatus Entotheonellaceae</taxon>
        <taxon>Candidatus Entotheonella</taxon>
    </lineage>
</organism>